<protein>
    <submittedName>
        <fullName evidence="3">Uncharacterized protein</fullName>
    </submittedName>
</protein>
<accession>A0A1M6DTV4</accession>
<dbReference type="EMBL" id="FQZG01000014">
    <property type="protein sequence ID" value="SHI76605.1"/>
    <property type="molecule type" value="Genomic_DNA"/>
</dbReference>
<keyword evidence="2" id="KW-0472">Membrane</keyword>
<feature type="region of interest" description="Disordered" evidence="1">
    <location>
        <begin position="1"/>
        <end position="49"/>
    </location>
</feature>
<organism evidence="3 4">
    <name type="scientific">Tessaracoccus bendigoensis DSM 12906</name>
    <dbReference type="NCBI Taxonomy" id="1123357"/>
    <lineage>
        <taxon>Bacteria</taxon>
        <taxon>Bacillati</taxon>
        <taxon>Actinomycetota</taxon>
        <taxon>Actinomycetes</taxon>
        <taxon>Propionibacteriales</taxon>
        <taxon>Propionibacteriaceae</taxon>
        <taxon>Tessaracoccus</taxon>
    </lineage>
</organism>
<dbReference type="AlphaFoldDB" id="A0A1M6DTV4"/>
<proteinExistence type="predicted"/>
<dbReference type="RefSeq" id="WP_139280092.1">
    <property type="nucleotide sequence ID" value="NZ_FQZG01000014.1"/>
</dbReference>
<feature type="transmembrane region" description="Helical" evidence="2">
    <location>
        <begin position="85"/>
        <end position="107"/>
    </location>
</feature>
<gene>
    <name evidence="3" type="ORF">SAMN02745244_01005</name>
</gene>
<name>A0A1M6DTV4_9ACTN</name>
<reference evidence="3 4" key="1">
    <citation type="submission" date="2016-11" db="EMBL/GenBank/DDBJ databases">
        <authorList>
            <person name="Jaros S."/>
            <person name="Januszkiewicz K."/>
            <person name="Wedrychowicz H."/>
        </authorList>
    </citation>
    <scope>NUCLEOTIDE SEQUENCE [LARGE SCALE GENOMIC DNA]</scope>
    <source>
        <strain evidence="3 4">DSM 12906</strain>
    </source>
</reference>
<evidence type="ECO:0000256" key="1">
    <source>
        <dbReference type="SAM" id="MobiDB-lite"/>
    </source>
</evidence>
<dbReference type="Proteomes" id="UP000184512">
    <property type="component" value="Unassembled WGS sequence"/>
</dbReference>
<evidence type="ECO:0000313" key="4">
    <source>
        <dbReference type="Proteomes" id="UP000184512"/>
    </source>
</evidence>
<keyword evidence="4" id="KW-1185">Reference proteome</keyword>
<evidence type="ECO:0000256" key="2">
    <source>
        <dbReference type="SAM" id="Phobius"/>
    </source>
</evidence>
<evidence type="ECO:0000313" key="3">
    <source>
        <dbReference type="EMBL" id="SHI76605.1"/>
    </source>
</evidence>
<keyword evidence="2" id="KW-0812">Transmembrane</keyword>
<sequence length="415" mass="44768">MTGGQRDWPPAMPGAQGSDPRVAGDDDPRSTATPVRPPPHDVVPEAPRFDAAGMRSVLTRASDQSRFTAPEIEEERAARPVPFRALTFAFIAIALTGILIGFGYVTFLRPRQIDPNVIAKPTSTASNQVRAETPQQIVSQYFAALEEGDIERALAMGPRGGNGSERLLTRADFTATRERSNLNGVEILTRETDATRVHVRYRLGERSFDTMISLNLLDTGEYQLERTTVPIQFDVPGGEDLPLIVNGVSLDQGKPYEAVPGVYELTTGLPFIGYPDTSTITVISLDDEQKASPVPQLTAAGLDAFLGAAGHSLDACLAAPLKAPPNCPVGMDRDAAIDESSIRRVLDNDPWAAARPSLTASHQTIVEVTVTIRYKLSYAWLAGGVQTPGLEEKVATVSANLLVARADQVTVTWER</sequence>
<dbReference type="STRING" id="1123357.SAMN02745244_01005"/>
<keyword evidence="2" id="KW-1133">Transmembrane helix</keyword>
<dbReference type="OrthoDB" id="3721275at2"/>